<accession>A0ABP1HVS6</accession>
<sequence length="825" mass="88659">MLNIVFILLQSDCNEVLIRRQKSKYCEKSVYVVDKAIQFTQTYDVAISFFVHTEVSKNLKVSANITAPSFSTFAMVGNLIVENSRIEVETHSSSSALLCIDSRAVQVIDSILKANFSFVDNSQALNAAGLSMNSSSIKIVRVDLTVYMYTNVGDISGVVGSCSIVTLQQLCAIFTMYTISTTNSNSGAISAVAQNAVVTISNSTLSGNMYAAADNGYLVGAGINVTIDISDDSLITITGPQTNNTAHLWSCSGFCERPLPITTVLPVSAVTQIGSSSSCVLTQGTPADNSEVVFDPSRDFSFQGNFSVFGQAASVSNLKVSGRYQVTGELGSYANIFGSNMTEALVLRKIVIQVSISALSQCKLNLVTNSISAQFTINSFLANGSFSTEFQTFNAIAVAAAASYTADQASVIINYQITGEVASSNALSTLGVQVVKLIDLSIRNSLFTTTTFFTTKNGLIVGNVNQDQNTACQGEFKFLKIEVKQKLQSTENMEVPSGVLFQLIVGTSLNITNINVQYACTNNVDQKFTQSIFGNVVVTTGNILSCNVIQIVNLEQVQRLGLVSLNNAAITSQVRISILKVKYQLKGTFNKDSRDIGMVGFANYQTTYSTSSIQVNGCQITVKVSCEDSRFVGAIVGQALVKVYVQNSSISDSCIESVKGLNIGSLAGIVGGLRLNNVNVSRCNVTALSDVGFVQKCIGGISYIYNLQINGQFFTVQDLARSSLVYGQISGAQTTISALEIKQSLFTSHSSFPIVFGQFNIAKDVNNLLSNIVLRGFQSSFVVGDFVSGAIRLYMSYVEAKCFTDVLDCPQEWKLVDNSDITYTV</sequence>
<name>A0ABP1HVS6_9EUKA</name>
<gene>
    <name evidence="1" type="ORF">HINF_LOCUS18320</name>
</gene>
<dbReference type="Proteomes" id="UP001642409">
    <property type="component" value="Unassembled WGS sequence"/>
</dbReference>
<evidence type="ECO:0000313" key="1">
    <source>
        <dbReference type="EMBL" id="CAL6003274.1"/>
    </source>
</evidence>
<evidence type="ECO:0000313" key="2">
    <source>
        <dbReference type="Proteomes" id="UP001642409"/>
    </source>
</evidence>
<dbReference type="EMBL" id="CAXDID020000047">
    <property type="protein sequence ID" value="CAL6003274.1"/>
    <property type="molecule type" value="Genomic_DNA"/>
</dbReference>
<reference evidence="1 2" key="1">
    <citation type="submission" date="2024-07" db="EMBL/GenBank/DDBJ databases">
        <authorList>
            <person name="Akdeniz Z."/>
        </authorList>
    </citation>
    <scope>NUCLEOTIDE SEQUENCE [LARGE SCALE GENOMIC DNA]</scope>
</reference>
<protein>
    <submittedName>
        <fullName evidence="1">Hypothetical_protein</fullName>
    </submittedName>
</protein>
<proteinExistence type="predicted"/>
<keyword evidence="2" id="KW-1185">Reference proteome</keyword>
<comment type="caution">
    <text evidence="1">The sequence shown here is derived from an EMBL/GenBank/DDBJ whole genome shotgun (WGS) entry which is preliminary data.</text>
</comment>
<organism evidence="1 2">
    <name type="scientific">Hexamita inflata</name>
    <dbReference type="NCBI Taxonomy" id="28002"/>
    <lineage>
        <taxon>Eukaryota</taxon>
        <taxon>Metamonada</taxon>
        <taxon>Diplomonadida</taxon>
        <taxon>Hexamitidae</taxon>
        <taxon>Hexamitinae</taxon>
        <taxon>Hexamita</taxon>
    </lineage>
</organism>